<evidence type="ECO:0000313" key="3">
    <source>
        <dbReference type="Proteomes" id="UP001381693"/>
    </source>
</evidence>
<dbReference type="EMBL" id="JAXCGZ010021095">
    <property type="protein sequence ID" value="KAK7060067.1"/>
    <property type="molecule type" value="Genomic_DNA"/>
</dbReference>
<dbReference type="InterPro" id="IPR004119">
    <property type="entry name" value="EcKL"/>
</dbReference>
<protein>
    <recommendedName>
        <fullName evidence="1">CHK kinase-like domain-containing protein</fullName>
    </recommendedName>
</protein>
<dbReference type="PANTHER" id="PTHR11012">
    <property type="entry name" value="PROTEIN KINASE-LIKE DOMAIN-CONTAINING"/>
    <property type="match status" value="1"/>
</dbReference>
<gene>
    <name evidence="2" type="ORF">SK128_023582</name>
</gene>
<dbReference type="SUPFAM" id="SSF56112">
    <property type="entry name" value="Protein kinase-like (PK-like)"/>
    <property type="match status" value="1"/>
</dbReference>
<dbReference type="PANTHER" id="PTHR11012:SF30">
    <property type="entry name" value="PROTEIN KINASE-LIKE DOMAIN-CONTAINING"/>
    <property type="match status" value="1"/>
</dbReference>
<dbReference type="AlphaFoldDB" id="A0AAN8WNE6"/>
<dbReference type="InterPro" id="IPR015897">
    <property type="entry name" value="CHK_kinase-like"/>
</dbReference>
<comment type="caution">
    <text evidence="2">The sequence shown here is derived from an EMBL/GenBank/DDBJ whole genome shotgun (WGS) entry which is preliminary data.</text>
</comment>
<evidence type="ECO:0000313" key="2">
    <source>
        <dbReference type="EMBL" id="KAK7060067.1"/>
    </source>
</evidence>
<dbReference type="Gene3D" id="3.90.1200.10">
    <property type="match status" value="1"/>
</dbReference>
<evidence type="ECO:0000259" key="1">
    <source>
        <dbReference type="SMART" id="SM00587"/>
    </source>
</evidence>
<proteinExistence type="predicted"/>
<reference evidence="2 3" key="1">
    <citation type="submission" date="2023-11" db="EMBL/GenBank/DDBJ databases">
        <title>Halocaridina rubra genome assembly.</title>
        <authorList>
            <person name="Smith C."/>
        </authorList>
    </citation>
    <scope>NUCLEOTIDE SEQUENCE [LARGE SCALE GENOMIC DNA]</scope>
    <source>
        <strain evidence="2">EP-1</strain>
        <tissue evidence="2">Whole</tissue>
    </source>
</reference>
<dbReference type="Pfam" id="PF02958">
    <property type="entry name" value="EcKL"/>
    <property type="match status" value="1"/>
</dbReference>
<feature type="domain" description="CHK kinase-like" evidence="1">
    <location>
        <begin position="165"/>
        <end position="361"/>
    </location>
</feature>
<dbReference type="SMART" id="SM00587">
    <property type="entry name" value="CHK"/>
    <property type="match status" value="1"/>
</dbReference>
<organism evidence="2 3">
    <name type="scientific">Halocaridina rubra</name>
    <name type="common">Hawaiian red shrimp</name>
    <dbReference type="NCBI Taxonomy" id="373956"/>
    <lineage>
        <taxon>Eukaryota</taxon>
        <taxon>Metazoa</taxon>
        <taxon>Ecdysozoa</taxon>
        <taxon>Arthropoda</taxon>
        <taxon>Crustacea</taxon>
        <taxon>Multicrustacea</taxon>
        <taxon>Malacostraca</taxon>
        <taxon>Eumalacostraca</taxon>
        <taxon>Eucarida</taxon>
        <taxon>Decapoda</taxon>
        <taxon>Pleocyemata</taxon>
        <taxon>Caridea</taxon>
        <taxon>Atyoidea</taxon>
        <taxon>Atyidae</taxon>
        <taxon>Halocaridina</taxon>
    </lineage>
</organism>
<name>A0AAN8WNE6_HALRR</name>
<dbReference type="Proteomes" id="UP001381693">
    <property type="component" value="Unassembled WGS sequence"/>
</dbReference>
<keyword evidence="3" id="KW-1185">Reference proteome</keyword>
<accession>A0AAN8WNE6</accession>
<dbReference type="InterPro" id="IPR011009">
    <property type="entry name" value="Kinase-like_dom_sf"/>
</dbReference>
<sequence>MRIQRPIDLDSGYSFLNRTKLTLLILHFSVATNTKQSGEGPHHLIVERDVKKTLQIDKGDTATLISWEIKDFVPKGGNMNTYVTSVLVTYSDDDGVRKEVSYVAKLNPCRGVNYDDLARLFFTNEILFFQTHLPLINNVLESAGQPLLRVPKFFHGCTENGKEVMYMEDLRPRGFKVADRRAWQFMDTTYSLILHEIARLHSASWVLFKRTSPEDLSDMLSQLRQVPIEGAMNAITSMMTKGVKGTIAILEHIGGNEKAVEWLKRHSLNWSKYLWIVGESNPPFDVLKHGDVHMNNVLFRYDDKGEPVEVMLVDFQGVAVASLSTELNYFWFHLANMARAPISSETFLEKYIESFQEVVSESREMLSFTFSDLQKAFQDRRIVVLVFAAGLYPHCFRSGAVSGDEFWEVNEGDAQQNELKRLLTCVDNSSSLKEQMKQDFNAFEREGLFDKDVEEYIKAWTPSNK</sequence>